<dbReference type="GO" id="GO:0046872">
    <property type="term" value="F:metal ion binding"/>
    <property type="evidence" value="ECO:0007669"/>
    <property type="project" value="UniProtKB-KW"/>
</dbReference>
<organism evidence="6 7">
    <name type="scientific">Exophiala mesophila</name>
    <name type="common">Black yeast-like fungus</name>
    <dbReference type="NCBI Taxonomy" id="212818"/>
    <lineage>
        <taxon>Eukaryota</taxon>
        <taxon>Fungi</taxon>
        <taxon>Dikarya</taxon>
        <taxon>Ascomycota</taxon>
        <taxon>Pezizomycotina</taxon>
        <taxon>Eurotiomycetes</taxon>
        <taxon>Chaetothyriomycetidae</taxon>
        <taxon>Chaetothyriales</taxon>
        <taxon>Herpotrichiellaceae</taxon>
        <taxon>Exophiala</taxon>
    </lineage>
</organism>
<evidence type="ECO:0000256" key="1">
    <source>
        <dbReference type="ARBA" id="ARBA00007749"/>
    </source>
</evidence>
<dbReference type="PANTHER" id="PTHR42978">
    <property type="entry name" value="QUORUM-QUENCHING LACTONASE YTNP-RELATED-RELATED"/>
    <property type="match status" value="1"/>
</dbReference>
<comment type="similarity">
    <text evidence="1">Belongs to the metallo-beta-lactamase superfamily.</text>
</comment>
<dbReference type="CDD" id="cd07730">
    <property type="entry name" value="metallo-hydrolase-like_MBL-fold"/>
    <property type="match status" value="1"/>
</dbReference>
<evidence type="ECO:0000256" key="4">
    <source>
        <dbReference type="ARBA" id="ARBA00022833"/>
    </source>
</evidence>
<dbReference type="SUPFAM" id="SSF56281">
    <property type="entry name" value="Metallo-hydrolase/oxidoreductase"/>
    <property type="match status" value="1"/>
</dbReference>
<keyword evidence="3" id="KW-0378">Hydrolase</keyword>
<evidence type="ECO:0000259" key="5">
    <source>
        <dbReference type="SMART" id="SM00849"/>
    </source>
</evidence>
<evidence type="ECO:0000313" key="7">
    <source>
        <dbReference type="Proteomes" id="UP000288859"/>
    </source>
</evidence>
<dbReference type="SMART" id="SM00849">
    <property type="entry name" value="Lactamase_B"/>
    <property type="match status" value="1"/>
</dbReference>
<dbReference type="Pfam" id="PF00753">
    <property type="entry name" value="Lactamase_B"/>
    <property type="match status" value="1"/>
</dbReference>
<protein>
    <recommendedName>
        <fullName evidence="5">Metallo-beta-lactamase domain-containing protein</fullName>
    </recommendedName>
</protein>
<dbReference type="OrthoDB" id="10250730at2759"/>
<dbReference type="InterPro" id="IPR051013">
    <property type="entry name" value="MBL_superfamily_lactonases"/>
</dbReference>
<feature type="domain" description="Metallo-beta-lactamase" evidence="5">
    <location>
        <begin position="58"/>
        <end position="280"/>
    </location>
</feature>
<dbReference type="GO" id="GO:0016787">
    <property type="term" value="F:hydrolase activity"/>
    <property type="evidence" value="ECO:0007669"/>
    <property type="project" value="UniProtKB-KW"/>
</dbReference>
<dbReference type="InterPro" id="IPR036866">
    <property type="entry name" value="RibonucZ/Hydroxyglut_hydro"/>
</dbReference>
<dbReference type="Proteomes" id="UP000288859">
    <property type="component" value="Unassembled WGS sequence"/>
</dbReference>
<dbReference type="EMBL" id="NAJM01000007">
    <property type="protein sequence ID" value="RVX73584.1"/>
    <property type="molecule type" value="Genomic_DNA"/>
</dbReference>
<dbReference type="InterPro" id="IPR001279">
    <property type="entry name" value="Metallo-B-lactamas"/>
</dbReference>
<proteinExistence type="inferred from homology"/>
<reference evidence="6 7" key="1">
    <citation type="submission" date="2017-03" db="EMBL/GenBank/DDBJ databases">
        <title>Genomes of endolithic fungi from Antarctica.</title>
        <authorList>
            <person name="Coleine C."/>
            <person name="Masonjones S."/>
            <person name="Stajich J.E."/>
        </authorList>
    </citation>
    <scope>NUCLEOTIDE SEQUENCE [LARGE SCALE GENOMIC DNA]</scope>
    <source>
        <strain evidence="6 7">CCFEE 6314</strain>
    </source>
</reference>
<keyword evidence="4" id="KW-0862">Zinc</keyword>
<dbReference type="PANTHER" id="PTHR42978:SF5">
    <property type="entry name" value="METALLO-BETA-LACTAMASE DOMAIN-CONTAINING PROTEIN"/>
    <property type="match status" value="1"/>
</dbReference>
<dbReference type="Gene3D" id="3.60.15.10">
    <property type="entry name" value="Ribonuclease Z/Hydroxyacylglutathione hydrolase-like"/>
    <property type="match status" value="1"/>
</dbReference>
<name>A0A438NCS5_EXOME</name>
<gene>
    <name evidence="6" type="ORF">B0A52_02472</name>
</gene>
<evidence type="ECO:0000256" key="2">
    <source>
        <dbReference type="ARBA" id="ARBA00022723"/>
    </source>
</evidence>
<evidence type="ECO:0000313" key="6">
    <source>
        <dbReference type="EMBL" id="RVX73584.1"/>
    </source>
</evidence>
<dbReference type="VEuPathDB" id="FungiDB:PV10_01648"/>
<evidence type="ECO:0000256" key="3">
    <source>
        <dbReference type="ARBA" id="ARBA00022801"/>
    </source>
</evidence>
<dbReference type="AlphaFoldDB" id="A0A438NCS5"/>
<sequence length="381" mass="42459">MPSDTQNTLYQAKSISPLSIPPGATVKVQIIDTTSRIHAPVGRFMTPAIKGHESLNAPAFSFLVEHPKLNRKIVFDLGLRKDWQNLPPVIVNQLTPPDWVCAVEKNVAEILQENGINVAGGEIEAVIWSHWHFDHTGDVTTFPSSTTLIAGAGVKESLLPGYPTNPESPLSESDFVGREYKEIDFLKERTVKLGNFQGIDFFKDGSFFLVDSPGHAIGHMCGLARVTSTQEGDAEDTFVFMGADTAHHSAAIRPNAYFPLPKAIDPSPLAKRYPSACPGHIFEKFHPKKKGNEPYYELNDQTPHDKKQAVHSLELMRQYDAMENVFVVIAHDDTLLDPEVGIEWFPHGSLRTWKEKGYVNRLRWAFLKDFEGALDSGSEEK</sequence>
<accession>A0A438NCS5</accession>
<keyword evidence="2" id="KW-0479">Metal-binding</keyword>
<comment type="caution">
    <text evidence="6">The sequence shown here is derived from an EMBL/GenBank/DDBJ whole genome shotgun (WGS) entry which is preliminary data.</text>
</comment>